<protein>
    <recommendedName>
        <fullName evidence="4">DUF4407 domain containing protein</fullName>
    </recommendedName>
</protein>
<feature type="transmembrane region" description="Helical" evidence="2">
    <location>
        <begin position="34"/>
        <end position="56"/>
    </location>
</feature>
<feature type="transmembrane region" description="Helical" evidence="2">
    <location>
        <begin position="68"/>
        <end position="89"/>
    </location>
</feature>
<gene>
    <name evidence="3" type="ORF">UFOVP116_100</name>
</gene>
<keyword evidence="2" id="KW-0812">Transmembrane</keyword>
<reference evidence="3" key="1">
    <citation type="submission" date="2020-04" db="EMBL/GenBank/DDBJ databases">
        <authorList>
            <person name="Chiriac C."/>
            <person name="Salcher M."/>
            <person name="Ghai R."/>
            <person name="Kavagutti S V."/>
        </authorList>
    </citation>
    <scope>NUCLEOTIDE SEQUENCE</scope>
</reference>
<sequence length="659" mass="73585">MILGYFVLFVAIITSAVSAYYSVSGLATIFSGAFWPIVIMGSTLELGKLTAALWLHKNWVRAELHYKLYLVPALCVLMLLTSMGIFGGLSKAHLEQAAPTGDLVEQIALYDEKIATERENIESAKRALKQMDEQVDQFLGRSEDVNGAARAVRVRKSQASERTTLSNAINEANTEITRLNALRTPLANKLRKVENEIGPIKYVAALIYGTESTDAHIIEKAVRWVIILIVIVFDPLAIVLILAGSRQIAWAKEDAARARKEKFAMAKSEANEEIFVRSIVKPMENTQQNSAIPKDLGEAKTNNVPQQVAGMKPMPVASTAFTMPIWTTTTQIQPVTDNATAEITEAASVPEIPETTHVYTDVQVKDILDDKALNEIVESVAQSIPDIEINQTPTTAAPKEEPNEVEDPAYFEAYGEPNEIEAGNWVHDILNYQDNSNNTPQEEIIAEETPLITEAEIEELINEALVIKEIEEVKFTTEVNTILGEEEYQSDIESTLMSIEEFEHARDMDSELAAAVESEIKSRDEKIETLSADMQTLHKRIAELEAKNSTYSMRLTELHEENLLLTGNPSNANFGTSYPLNAKKGDMFLRVDHKPSRLFKWNGTGWIEIDKTSTDTYAYDRRYLQYLINKINTGEYSLDELSQPEQDSISEMLIETTNG</sequence>
<organism evidence="3">
    <name type="scientific">uncultured Caudovirales phage</name>
    <dbReference type="NCBI Taxonomy" id="2100421"/>
    <lineage>
        <taxon>Viruses</taxon>
        <taxon>Duplodnaviria</taxon>
        <taxon>Heunggongvirae</taxon>
        <taxon>Uroviricota</taxon>
        <taxon>Caudoviricetes</taxon>
        <taxon>Peduoviridae</taxon>
        <taxon>Maltschvirus</taxon>
        <taxon>Maltschvirus maltsch</taxon>
    </lineage>
</organism>
<evidence type="ECO:0008006" key="4">
    <source>
        <dbReference type="Google" id="ProtNLM"/>
    </source>
</evidence>
<evidence type="ECO:0000256" key="1">
    <source>
        <dbReference type="SAM" id="Coils"/>
    </source>
</evidence>
<keyword evidence="2" id="KW-1133">Transmembrane helix</keyword>
<keyword evidence="1" id="KW-0175">Coiled coil</keyword>
<evidence type="ECO:0000313" key="3">
    <source>
        <dbReference type="EMBL" id="CAB4129742.1"/>
    </source>
</evidence>
<dbReference type="EMBL" id="LR796237">
    <property type="protein sequence ID" value="CAB4129742.1"/>
    <property type="molecule type" value="Genomic_DNA"/>
</dbReference>
<accession>A0A6J5L8I3</accession>
<keyword evidence="2" id="KW-0472">Membrane</keyword>
<evidence type="ECO:0000256" key="2">
    <source>
        <dbReference type="SAM" id="Phobius"/>
    </source>
</evidence>
<proteinExistence type="predicted"/>
<feature type="coiled-coil region" evidence="1">
    <location>
        <begin position="527"/>
        <end position="561"/>
    </location>
</feature>
<feature type="coiled-coil region" evidence="1">
    <location>
        <begin position="107"/>
        <end position="141"/>
    </location>
</feature>
<name>A0A6J5L8I3_9CAUD</name>